<reference evidence="2" key="1">
    <citation type="journal article" date="2021" name="PeerJ">
        <title>Extensive microbial diversity within the chicken gut microbiome revealed by metagenomics and culture.</title>
        <authorList>
            <person name="Gilroy R."/>
            <person name="Ravi A."/>
            <person name="Getino M."/>
            <person name="Pursley I."/>
            <person name="Horton D.L."/>
            <person name="Alikhan N.F."/>
            <person name="Baker D."/>
            <person name="Gharbi K."/>
            <person name="Hall N."/>
            <person name="Watson M."/>
            <person name="Adriaenssens E.M."/>
            <person name="Foster-Nyarko E."/>
            <person name="Jarju S."/>
            <person name="Secka A."/>
            <person name="Antonio M."/>
            <person name="Oren A."/>
            <person name="Chaudhuri R.R."/>
            <person name="La Ragione R."/>
            <person name="Hildebrand F."/>
            <person name="Pallen M.J."/>
        </authorList>
    </citation>
    <scope>NUCLEOTIDE SEQUENCE</scope>
    <source>
        <strain evidence="2">Gambia15-2214</strain>
    </source>
</reference>
<reference evidence="2" key="2">
    <citation type="submission" date="2021-04" db="EMBL/GenBank/DDBJ databases">
        <authorList>
            <person name="Gilroy R."/>
        </authorList>
    </citation>
    <scope>NUCLEOTIDE SEQUENCE</scope>
    <source>
        <strain evidence="2">Gambia15-2214</strain>
    </source>
</reference>
<dbReference type="Proteomes" id="UP000823914">
    <property type="component" value="Unassembled WGS sequence"/>
</dbReference>
<sequence length="145" mass="16607">MKLPYKGGGVALFYKDKHTGEYSILLGKRTIEPGKGKWSIPGGGYEPQDASICATAQREFWEETGISLKTVCPASDPDIYRFRLPFFTWVTFLQEVQSTDFLANATIREFSELRFIPFSKLHTYKLAFGVKAEIRAFKRRHTMEV</sequence>
<name>A0A9E2P0Q9_9SPIR</name>
<dbReference type="PROSITE" id="PS51462">
    <property type="entry name" value="NUDIX"/>
    <property type="match status" value="1"/>
</dbReference>
<accession>A0A9E2P0Q9</accession>
<gene>
    <name evidence="2" type="ORF">IAA16_06680</name>
</gene>
<feature type="domain" description="Nudix hydrolase" evidence="1">
    <location>
        <begin position="3"/>
        <end position="145"/>
    </location>
</feature>
<comment type="caution">
    <text evidence="2">The sequence shown here is derived from an EMBL/GenBank/DDBJ whole genome shotgun (WGS) entry which is preliminary data.</text>
</comment>
<evidence type="ECO:0000259" key="1">
    <source>
        <dbReference type="PROSITE" id="PS51462"/>
    </source>
</evidence>
<dbReference type="InterPro" id="IPR015797">
    <property type="entry name" value="NUDIX_hydrolase-like_dom_sf"/>
</dbReference>
<evidence type="ECO:0000313" key="3">
    <source>
        <dbReference type="Proteomes" id="UP000823914"/>
    </source>
</evidence>
<dbReference type="EMBL" id="JAHLFV010000159">
    <property type="protein sequence ID" value="MBU3850233.1"/>
    <property type="molecule type" value="Genomic_DNA"/>
</dbReference>
<proteinExistence type="predicted"/>
<dbReference type="PANTHER" id="PTHR43222:SF2">
    <property type="entry name" value="NUDIX HYDROLASE 23, CHLOROPLASTIC"/>
    <property type="match status" value="1"/>
</dbReference>
<protein>
    <submittedName>
        <fullName evidence="2">NUDIX hydrolase</fullName>
    </submittedName>
</protein>
<dbReference type="GO" id="GO:0016787">
    <property type="term" value="F:hydrolase activity"/>
    <property type="evidence" value="ECO:0007669"/>
    <property type="project" value="UniProtKB-KW"/>
</dbReference>
<dbReference type="InterPro" id="IPR000086">
    <property type="entry name" value="NUDIX_hydrolase_dom"/>
</dbReference>
<dbReference type="SUPFAM" id="SSF55811">
    <property type="entry name" value="Nudix"/>
    <property type="match status" value="1"/>
</dbReference>
<dbReference type="Pfam" id="PF00293">
    <property type="entry name" value="NUDIX"/>
    <property type="match status" value="1"/>
</dbReference>
<evidence type="ECO:0000313" key="2">
    <source>
        <dbReference type="EMBL" id="MBU3850233.1"/>
    </source>
</evidence>
<dbReference type="CDD" id="cd02883">
    <property type="entry name" value="NUDIX_Hydrolase"/>
    <property type="match status" value="1"/>
</dbReference>
<dbReference type="PANTHER" id="PTHR43222">
    <property type="entry name" value="NUDIX HYDROLASE 23"/>
    <property type="match status" value="1"/>
</dbReference>
<keyword evidence="2" id="KW-0378">Hydrolase</keyword>
<dbReference type="Gene3D" id="3.90.79.10">
    <property type="entry name" value="Nucleoside Triphosphate Pyrophosphohydrolase"/>
    <property type="match status" value="1"/>
</dbReference>
<organism evidence="2 3">
    <name type="scientific">Candidatus Treponema excrementipullorum</name>
    <dbReference type="NCBI Taxonomy" id="2838768"/>
    <lineage>
        <taxon>Bacteria</taxon>
        <taxon>Pseudomonadati</taxon>
        <taxon>Spirochaetota</taxon>
        <taxon>Spirochaetia</taxon>
        <taxon>Spirochaetales</taxon>
        <taxon>Treponemataceae</taxon>
        <taxon>Treponema</taxon>
    </lineage>
</organism>
<dbReference type="AlphaFoldDB" id="A0A9E2P0Q9"/>